<reference evidence="1 2" key="1">
    <citation type="submission" date="2021-10" db="EMBL/GenBank/DDBJ databases">
        <title>Whole-genome sequencing analysis of Laribacter hongkongensis: virulence gene profiles, carbohydrate-active enzyme prediction, and antimicrobial resistance characterization.</title>
        <authorList>
            <person name="Yuan P."/>
            <person name="Zhan Y."/>
            <person name="Chen D."/>
        </authorList>
    </citation>
    <scope>NUCLEOTIDE SEQUENCE [LARGE SCALE GENOMIC DNA]</scope>
    <source>
        <strain evidence="1 2">W67</strain>
    </source>
</reference>
<accession>A0ABD4ST26</accession>
<dbReference type="RefSeq" id="WP_239893878.1">
    <property type="nucleotide sequence ID" value="NZ_JAJAXM010000010.1"/>
</dbReference>
<dbReference type="EMBL" id="JAJAXM010000010">
    <property type="protein sequence ID" value="MCG9025696.1"/>
    <property type="molecule type" value="Genomic_DNA"/>
</dbReference>
<name>A0ABD4ST26_9NEIS</name>
<dbReference type="AlphaFoldDB" id="A0ABD4ST26"/>
<protein>
    <submittedName>
        <fullName evidence="1">Uncharacterized protein</fullName>
    </submittedName>
</protein>
<sequence>MVIENTSTTASKETEDELIRKAMERAKAALVNGEVDEDQTSYQKLSAMVAEIERLTGVAASWREEAWYHLQRTEEAIQQTEEAEKRIKAAQRRLARFSW</sequence>
<organism evidence="1 2">
    <name type="scientific">Laribacter hongkongensis</name>
    <dbReference type="NCBI Taxonomy" id="168471"/>
    <lineage>
        <taxon>Bacteria</taxon>
        <taxon>Pseudomonadati</taxon>
        <taxon>Pseudomonadota</taxon>
        <taxon>Betaproteobacteria</taxon>
        <taxon>Neisseriales</taxon>
        <taxon>Aquaspirillaceae</taxon>
        <taxon>Laribacter</taxon>
    </lineage>
</organism>
<gene>
    <name evidence="1" type="ORF">LH440_07225</name>
</gene>
<evidence type="ECO:0000313" key="1">
    <source>
        <dbReference type="EMBL" id="MCG9025696.1"/>
    </source>
</evidence>
<evidence type="ECO:0000313" key="2">
    <source>
        <dbReference type="Proteomes" id="UP001200247"/>
    </source>
</evidence>
<comment type="caution">
    <text evidence="1">The sequence shown here is derived from an EMBL/GenBank/DDBJ whole genome shotgun (WGS) entry which is preliminary data.</text>
</comment>
<dbReference type="Proteomes" id="UP001200247">
    <property type="component" value="Unassembled WGS sequence"/>
</dbReference>
<proteinExistence type="predicted"/>